<dbReference type="InterPro" id="IPR007349">
    <property type="entry name" value="DUF418"/>
</dbReference>
<keyword evidence="1" id="KW-0472">Membrane</keyword>
<feature type="transmembrane region" description="Helical" evidence="1">
    <location>
        <begin position="74"/>
        <end position="90"/>
    </location>
</feature>
<dbReference type="PANTHER" id="PTHR30590">
    <property type="entry name" value="INNER MEMBRANE PROTEIN"/>
    <property type="match status" value="1"/>
</dbReference>
<feature type="transmembrane region" description="Helical" evidence="1">
    <location>
        <begin position="220"/>
        <end position="237"/>
    </location>
</feature>
<dbReference type="RefSeq" id="WP_208832559.1">
    <property type="nucleotide sequence ID" value="NZ_CP072110.1"/>
</dbReference>
<feature type="domain" description="DUF418" evidence="2">
    <location>
        <begin position="234"/>
        <end position="386"/>
    </location>
</feature>
<accession>A0A975DC98</accession>
<evidence type="ECO:0000259" key="2">
    <source>
        <dbReference type="Pfam" id="PF04235"/>
    </source>
</evidence>
<feature type="transmembrane region" description="Helical" evidence="1">
    <location>
        <begin position="351"/>
        <end position="369"/>
    </location>
</feature>
<dbReference type="Proteomes" id="UP000682739">
    <property type="component" value="Chromosome"/>
</dbReference>
<dbReference type="InterPro" id="IPR052529">
    <property type="entry name" value="Bact_Transport_Assoc"/>
</dbReference>
<feature type="transmembrane region" description="Helical" evidence="1">
    <location>
        <begin position="110"/>
        <end position="138"/>
    </location>
</feature>
<reference evidence="3" key="1">
    <citation type="submission" date="2021-03" db="EMBL/GenBank/DDBJ databases">
        <title>Description of Psychrosphaera ytuae sp. nov. isolated from deep sea sediment of South China Sea.</title>
        <authorList>
            <person name="Zhang J."/>
            <person name="Xu X.-D."/>
        </authorList>
    </citation>
    <scope>NUCLEOTIDE SEQUENCE</scope>
    <source>
        <strain evidence="3">MTZ26</strain>
    </source>
</reference>
<evidence type="ECO:0000256" key="1">
    <source>
        <dbReference type="SAM" id="Phobius"/>
    </source>
</evidence>
<dbReference type="EMBL" id="CP072110">
    <property type="protein sequence ID" value="QTH64505.1"/>
    <property type="molecule type" value="Genomic_DNA"/>
</dbReference>
<organism evidence="3 4">
    <name type="scientific">Psychrosphaera ytuae</name>
    <dbReference type="NCBI Taxonomy" id="2820710"/>
    <lineage>
        <taxon>Bacteria</taxon>
        <taxon>Pseudomonadati</taxon>
        <taxon>Pseudomonadota</taxon>
        <taxon>Gammaproteobacteria</taxon>
        <taxon>Alteromonadales</taxon>
        <taxon>Pseudoalteromonadaceae</taxon>
        <taxon>Psychrosphaera</taxon>
    </lineage>
</organism>
<sequence>MSSIPSEVSSSETVQTISPTRIQYLDLLRGLAVLGLLFLNITHMGMFELGYVMHEPVLLADQIMRGVNAFLFDGRFRSLFCILFAVGLYIQWQNYQNKNLQPKPILKSRLFWLVLFGTIHCVFIWPGDILLVYALSGLFLLNRLEWSAEKTLKVGKTFFAIGMLVLATQWALAGYFGEPMVRGSEAFNEAISTSHAPYWEWVMVSLFIAVAYVVTFPILSLFYIVGTMLIGLGLYKSGALKTGFTRPALIKLLLVTLVVSAIDAFIAIVHPDVWQSASGVLASLSGLSMALIIWHFVVKADLASSGSWLVRAVKKVGTMAFTFYILQSLVMTLIFRVYFTELSVQLNLFEYFIVALGFAVIQLVLASLYKLKFNQGPLEYIWRKQVQRTVSKIKREQQSLNIEKAEAQTPTEQQTVV</sequence>
<gene>
    <name evidence="3" type="ORF">J1N51_03245</name>
</gene>
<feature type="transmembrane region" description="Helical" evidence="1">
    <location>
        <begin position="31"/>
        <end position="54"/>
    </location>
</feature>
<keyword evidence="1" id="KW-0812">Transmembrane</keyword>
<dbReference type="Pfam" id="PF04235">
    <property type="entry name" value="DUF418"/>
    <property type="match status" value="1"/>
</dbReference>
<feature type="transmembrane region" description="Helical" evidence="1">
    <location>
        <begin position="158"/>
        <end position="177"/>
    </location>
</feature>
<dbReference type="PANTHER" id="PTHR30590:SF2">
    <property type="entry name" value="INNER MEMBRANE PROTEIN"/>
    <property type="match status" value="1"/>
</dbReference>
<dbReference type="AlphaFoldDB" id="A0A975DC98"/>
<feature type="transmembrane region" description="Helical" evidence="1">
    <location>
        <begin position="319"/>
        <end position="339"/>
    </location>
</feature>
<keyword evidence="4" id="KW-1185">Reference proteome</keyword>
<keyword evidence="1" id="KW-1133">Transmembrane helix</keyword>
<name>A0A975DC98_9GAMM</name>
<proteinExistence type="predicted"/>
<evidence type="ECO:0000313" key="4">
    <source>
        <dbReference type="Proteomes" id="UP000682739"/>
    </source>
</evidence>
<evidence type="ECO:0000313" key="3">
    <source>
        <dbReference type="EMBL" id="QTH64505.1"/>
    </source>
</evidence>
<dbReference type="KEGG" id="psym:J1N51_03245"/>
<feature type="transmembrane region" description="Helical" evidence="1">
    <location>
        <begin position="249"/>
        <end position="270"/>
    </location>
</feature>
<protein>
    <submittedName>
        <fullName evidence="3">DUF418 domain-containing protein</fullName>
    </submittedName>
</protein>
<feature type="transmembrane region" description="Helical" evidence="1">
    <location>
        <begin position="276"/>
        <end position="298"/>
    </location>
</feature>